<feature type="chain" id="PRO_5035307182" description="PEP-CTERM protein-sorting domain-containing protein" evidence="1">
    <location>
        <begin position="20"/>
        <end position="170"/>
    </location>
</feature>
<keyword evidence="1" id="KW-0732">Signal</keyword>
<dbReference type="AlphaFoldDB" id="A0A8J2XRZ1"/>
<sequence>MLKKFLSVLCLASTLVFSAASNATLISQEIIFGGAVEGSIVYDTALADDFGFINGWESFDFLGLTFDSADAFVADLEVDPTDPLLGLTFLFIDATDTLGILDVFMEWDAGFGDFTATFVTGELFDFVPFELGAVTEVVVNNGPVDVPEPSAAVLMLAGLLLVACRKKAKR</sequence>
<dbReference type="RefSeq" id="WP_087507710.1">
    <property type="nucleotide sequence ID" value="NZ_BMDX01000039.1"/>
</dbReference>
<evidence type="ECO:0000313" key="2">
    <source>
        <dbReference type="EMBL" id="GGA91167.1"/>
    </source>
</evidence>
<dbReference type="InterPro" id="IPR013424">
    <property type="entry name" value="Ice-binding_C"/>
</dbReference>
<proteinExistence type="predicted"/>
<dbReference type="EMBL" id="BMDX01000039">
    <property type="protein sequence ID" value="GGA91167.1"/>
    <property type="molecule type" value="Genomic_DNA"/>
</dbReference>
<name>A0A8J2XRZ1_9GAMM</name>
<evidence type="ECO:0000256" key="1">
    <source>
        <dbReference type="SAM" id="SignalP"/>
    </source>
</evidence>
<gene>
    <name evidence="2" type="ORF">GCM10011369_36590</name>
</gene>
<dbReference type="NCBIfam" id="TIGR02595">
    <property type="entry name" value="PEP_CTERM"/>
    <property type="match status" value="1"/>
</dbReference>
<dbReference type="Proteomes" id="UP000619743">
    <property type="component" value="Unassembled WGS sequence"/>
</dbReference>
<reference evidence="3" key="1">
    <citation type="journal article" date="2019" name="Int. J. Syst. Evol. Microbiol.">
        <title>The Global Catalogue of Microorganisms (GCM) 10K type strain sequencing project: providing services to taxonomists for standard genome sequencing and annotation.</title>
        <authorList>
            <consortium name="The Broad Institute Genomics Platform"/>
            <consortium name="The Broad Institute Genome Sequencing Center for Infectious Disease"/>
            <person name="Wu L."/>
            <person name="Ma J."/>
        </authorList>
    </citation>
    <scope>NUCLEOTIDE SEQUENCE [LARGE SCALE GENOMIC DNA]</scope>
    <source>
        <strain evidence="3">CGMCC 1.10130</strain>
    </source>
</reference>
<accession>A0A8J2XRZ1</accession>
<organism evidence="2 3">
    <name type="scientific">Neiella marina</name>
    <dbReference type="NCBI Taxonomy" id="508461"/>
    <lineage>
        <taxon>Bacteria</taxon>
        <taxon>Pseudomonadati</taxon>
        <taxon>Pseudomonadota</taxon>
        <taxon>Gammaproteobacteria</taxon>
        <taxon>Alteromonadales</taxon>
        <taxon>Echinimonadaceae</taxon>
        <taxon>Neiella</taxon>
    </lineage>
</organism>
<protein>
    <recommendedName>
        <fullName evidence="4">PEP-CTERM protein-sorting domain-containing protein</fullName>
    </recommendedName>
</protein>
<evidence type="ECO:0008006" key="4">
    <source>
        <dbReference type="Google" id="ProtNLM"/>
    </source>
</evidence>
<evidence type="ECO:0000313" key="3">
    <source>
        <dbReference type="Proteomes" id="UP000619743"/>
    </source>
</evidence>
<feature type="signal peptide" evidence="1">
    <location>
        <begin position="1"/>
        <end position="19"/>
    </location>
</feature>
<comment type="caution">
    <text evidence="2">The sequence shown here is derived from an EMBL/GenBank/DDBJ whole genome shotgun (WGS) entry which is preliminary data.</text>
</comment>
<dbReference type="OrthoDB" id="5768843at2"/>
<keyword evidence="3" id="KW-1185">Reference proteome</keyword>